<dbReference type="Proteomes" id="UP000291116">
    <property type="component" value="Unassembled WGS sequence"/>
</dbReference>
<dbReference type="PROSITE" id="PS50106">
    <property type="entry name" value="PDZ"/>
    <property type="match status" value="2"/>
</dbReference>
<evidence type="ECO:0000313" key="3">
    <source>
        <dbReference type="EMBL" id="VEU41117.1"/>
    </source>
</evidence>
<proteinExistence type="predicted"/>
<dbReference type="EMBL" id="CAACVS010000335">
    <property type="protein sequence ID" value="VEU41117.1"/>
    <property type="molecule type" value="Genomic_DNA"/>
</dbReference>
<evidence type="ECO:0000259" key="2">
    <source>
        <dbReference type="PROSITE" id="PS50106"/>
    </source>
</evidence>
<dbReference type="Pfam" id="PF00595">
    <property type="entry name" value="PDZ"/>
    <property type="match status" value="2"/>
</dbReference>
<keyword evidence="4" id="KW-1185">Reference proteome</keyword>
<dbReference type="PANTHER" id="PTHR19964:SF92">
    <property type="entry name" value="PATJ HOMOLOG"/>
    <property type="match status" value="1"/>
</dbReference>
<dbReference type="Gene3D" id="2.30.42.10">
    <property type="match status" value="3"/>
</dbReference>
<evidence type="ECO:0000313" key="4">
    <source>
        <dbReference type="Proteomes" id="UP000291116"/>
    </source>
</evidence>
<feature type="compositionally biased region" description="Low complexity" evidence="1">
    <location>
        <begin position="15"/>
        <end position="30"/>
    </location>
</feature>
<feature type="compositionally biased region" description="Low complexity" evidence="1">
    <location>
        <begin position="205"/>
        <end position="214"/>
    </location>
</feature>
<dbReference type="SUPFAM" id="SSF50156">
    <property type="entry name" value="PDZ domain-like"/>
    <property type="match status" value="3"/>
</dbReference>
<evidence type="ECO:0000256" key="1">
    <source>
        <dbReference type="SAM" id="MobiDB-lite"/>
    </source>
</evidence>
<protein>
    <recommendedName>
        <fullName evidence="2">PDZ domain-containing protein</fullName>
    </recommendedName>
</protein>
<dbReference type="OrthoDB" id="676979at2759"/>
<accession>A0A448ZGD1</accession>
<sequence>MCNTTVHPPAVGAGSTHSASSTSSQQSHSHSYSHESTGKLVSITVRKENPNDKAGIQLEQDKYGTVHVTNIAKNGLFGNSQLEIGDTILSVNRRRLSKGEGPKEILRAVHKYKTISISIRKAPPKGAPLVGRKKDKKKNQEKDNNRAKIDTYYRGCSKYKEDGSINVQYDEDSADDEKKMPTITISAQKGCPSNCTNEESKPGNRRTSSSSRSTTPKKRRSLPSEVGLVGLELAAEGKNRLVVREIQPKSIFRGTKLRVGDRILSINDMSFRQYIDAEYAQSVMDNAPFMVTLVIEKPELRRGSRKKEELDHSEGQSDEDEFGRDTPLSKYELKIETDFLIETYRPATITAPKSRRSQDSGLTFKLVRTTRPFGKDKKGSSAMRKKKATWVYVDKIDPDSLFAKTSLEVGDKIISINNIDLRHTPDPNLAYLTCSRSTESIALVVLKDEKVFKEKKLCFDKSITNLEWKV</sequence>
<feature type="domain" description="PDZ" evidence="2">
    <location>
        <begin position="363"/>
        <end position="422"/>
    </location>
</feature>
<reference evidence="3 4" key="1">
    <citation type="submission" date="2019-01" db="EMBL/GenBank/DDBJ databases">
        <authorList>
            <person name="Ferrante I. M."/>
        </authorList>
    </citation>
    <scope>NUCLEOTIDE SEQUENCE [LARGE SCALE GENOMIC DNA]</scope>
    <source>
        <strain evidence="3 4">B856</strain>
    </source>
</reference>
<feature type="region of interest" description="Disordered" evidence="1">
    <location>
        <begin position="301"/>
        <end position="324"/>
    </location>
</feature>
<feature type="region of interest" description="Disordered" evidence="1">
    <location>
        <begin position="184"/>
        <end position="223"/>
    </location>
</feature>
<dbReference type="AlphaFoldDB" id="A0A448ZGD1"/>
<dbReference type="InterPro" id="IPR001478">
    <property type="entry name" value="PDZ"/>
</dbReference>
<feature type="domain" description="PDZ" evidence="2">
    <location>
        <begin position="227"/>
        <end position="299"/>
    </location>
</feature>
<feature type="compositionally biased region" description="Basic and acidic residues" evidence="1">
    <location>
        <begin position="138"/>
        <end position="149"/>
    </location>
</feature>
<feature type="compositionally biased region" description="Polar residues" evidence="1">
    <location>
        <begin position="184"/>
        <end position="197"/>
    </location>
</feature>
<dbReference type="InterPro" id="IPR051342">
    <property type="entry name" value="PDZ_scaffold"/>
</dbReference>
<organism evidence="3 4">
    <name type="scientific">Pseudo-nitzschia multistriata</name>
    <dbReference type="NCBI Taxonomy" id="183589"/>
    <lineage>
        <taxon>Eukaryota</taxon>
        <taxon>Sar</taxon>
        <taxon>Stramenopiles</taxon>
        <taxon>Ochrophyta</taxon>
        <taxon>Bacillariophyta</taxon>
        <taxon>Bacillariophyceae</taxon>
        <taxon>Bacillariophycidae</taxon>
        <taxon>Bacillariales</taxon>
        <taxon>Bacillariaceae</taxon>
        <taxon>Pseudo-nitzschia</taxon>
    </lineage>
</organism>
<gene>
    <name evidence="3" type="ORF">PSNMU_V1.4_AUG-EV-PASAV3_0080830</name>
</gene>
<name>A0A448ZGD1_9STRA</name>
<feature type="region of interest" description="Disordered" evidence="1">
    <location>
        <begin position="1"/>
        <end position="38"/>
    </location>
</feature>
<dbReference type="InterPro" id="IPR036034">
    <property type="entry name" value="PDZ_sf"/>
</dbReference>
<feature type="compositionally biased region" description="Basic and acidic residues" evidence="1">
    <location>
        <begin position="301"/>
        <end position="315"/>
    </location>
</feature>
<feature type="region of interest" description="Disordered" evidence="1">
    <location>
        <begin position="122"/>
        <end position="149"/>
    </location>
</feature>
<dbReference type="PANTHER" id="PTHR19964">
    <property type="entry name" value="MULTIPLE PDZ DOMAIN PROTEIN"/>
    <property type="match status" value="1"/>
</dbReference>
<dbReference type="SMART" id="SM00228">
    <property type="entry name" value="PDZ"/>
    <property type="match status" value="3"/>
</dbReference>